<keyword evidence="2" id="KW-0418">Kinase</keyword>
<sequence>MAASGSSSLWPLPSNLPRGLSTPSPEAQSISLHSVNERQGFSATFPTGQRSKDAFHKTSSFLLRQLIHRYRGLDAEVWDEDRDEFVVEAQDRKQADVESEESSESEMLNLEEEFDGVLREEVVAEALYKLGRSGCGTEQVYLNLSLSGCDLIDVSILHGYVHLQKLDLSVNKIEDLSCVSYMPYLVELNASQNKLTTFFHFKPPQNLKRVDFSYNQIPEMCDLSAYQALTKLILDSNEIEEIKGLELCSNLTHLSLAKNKIKTIDGLSTLPIKILHLSSNRIEKITGLEELGALQTLDLSHNQISSLQGLENHDLLEVLNLEDNKIAELREIEYIEDLPLLRVLNLLGNPIQEKSDYWFFVIFKLLRLTELDHKKIKVEEKVSAVNKYGPPPEVIAARDHLTHVVNSMMQPQRIFDSTLPSLDAPYPMLILAGPQACGKRELAHRLCRQFSTYFRYGEDCALLTALPSRWLEQSLTAYQRPYLQPVVPVVAYFRRKESGGDKRFFFSFPQASGSGLLVITSLALLQVEAGVRSLKYSYFEPRYILVVPMNKTKYEGYLRRKGLFSRAEIECAVSRVDLYIKINQKYPGYFDAVINTDDLEVAYQRLSQLIRGYLGLTEEPAKGLAPTTAGAPSSKKTLSGVPAHLVPSPRRLAKLEADGQITEQLSGIQIHPESPESQPLAPTQNQEPTQEEETCEEKLSPSHPPEPPQQLSSSGPEIPPQAQDLAPNQKEGDVQQSGLSPKPLTTDVPDNEVPSSKVKASEVGLSSPTPPQDPPQPDHDEESGEAKVTSTRPPPSPGDSHKPLNEEAPKAEDVRVSTPYPELPHPQGSSTGEKQTQDRDDPGTLLPRSRLAPTRLPQPQTLAPLQSRRPTPKLLSPSREEAPAAGSSPSLGPSPRPGPAQEGEASKLPPINPPQPKAPHNPSPSRAHGPQSAQEERAGGVKLPLISPPIQEHVSQHSLQAPQDEEAQKDKLPHIVAPSSEPQLAQDTGAWQNARPAKEKKDSKVDSISSRKIPESLASPQSQEPTGPRKKKLPIQRETGNESAHLKKGLPRGWQTALQLESHRKSTPAKVPSRHNPSPRRTSQDDERREVLASSDAAGPALGEALLPKGGQPQEEQSEKAHYPERVSLQRQHERAWQALMGKTPPDHTLLFQRGPVPVPEPIISDLRYFTQLGEPQKGFEFYDDYVVTPFGSYSEKSSKDTCDADKYSGFSESQSRSKERLYSEGSISSRPGLGMIGSEGAQALKGLSKASISHERGTLQGRKSVVPVISVICRPGFNVKPTLPPIPQGRK</sequence>
<keyword evidence="2" id="KW-0808">Transferase</keyword>
<protein>
    <submittedName>
        <fullName evidence="2">Leucine-rich repeat and guanylate kinase domain-containing protein</fullName>
    </submittedName>
</protein>
<dbReference type="RefSeq" id="XP_042638477.1">
    <property type="nucleotide sequence ID" value="XM_042782543.1"/>
</dbReference>
<proteinExistence type="predicted"/>
<evidence type="ECO:0000313" key="1">
    <source>
        <dbReference type="Proteomes" id="UP000694850"/>
    </source>
</evidence>
<dbReference type="Proteomes" id="UP000694850">
    <property type="component" value="Unplaced"/>
</dbReference>
<keyword evidence="1" id="KW-1185">Reference proteome</keyword>
<evidence type="ECO:0000313" key="2">
    <source>
        <dbReference type="RefSeq" id="XP_042638477.1"/>
    </source>
</evidence>
<organism evidence="1 2">
    <name type="scientific">Orycteropus afer afer</name>
    <dbReference type="NCBI Taxonomy" id="1230840"/>
    <lineage>
        <taxon>Eukaryota</taxon>
        <taxon>Metazoa</taxon>
        <taxon>Chordata</taxon>
        <taxon>Craniata</taxon>
        <taxon>Vertebrata</taxon>
        <taxon>Euteleostomi</taxon>
        <taxon>Mammalia</taxon>
        <taxon>Eutheria</taxon>
        <taxon>Afrotheria</taxon>
        <taxon>Tubulidentata</taxon>
        <taxon>Orycteropodidae</taxon>
        <taxon>Orycteropus</taxon>
    </lineage>
</organism>
<accession>A0AC54ZA88</accession>
<reference evidence="2" key="1">
    <citation type="submission" date="2025-08" db="UniProtKB">
        <authorList>
            <consortium name="RefSeq"/>
        </authorList>
    </citation>
    <scope>IDENTIFICATION</scope>
</reference>
<gene>
    <name evidence="2" type="primary">LRGUK</name>
</gene>
<name>A0AC54ZA88_ORYAF</name>